<dbReference type="InterPro" id="IPR021306">
    <property type="entry name" value="DUF2878"/>
</dbReference>
<feature type="transmembrane region" description="Helical" evidence="1">
    <location>
        <begin position="108"/>
        <end position="129"/>
    </location>
</feature>
<protein>
    <submittedName>
        <fullName evidence="2">DUF2878 domain-containing protein</fullName>
    </submittedName>
</protein>
<keyword evidence="1" id="KW-0472">Membrane</keyword>
<evidence type="ECO:0000313" key="2">
    <source>
        <dbReference type="EMBL" id="MBV4491245.1"/>
    </source>
</evidence>
<feature type="transmembrane region" description="Helical" evidence="1">
    <location>
        <begin position="135"/>
        <end position="156"/>
    </location>
</feature>
<organism evidence="2 3">
    <name type="scientific">Pseudomonas oryzicola</name>
    <dbReference type="NCBI Taxonomy" id="485876"/>
    <lineage>
        <taxon>Bacteria</taxon>
        <taxon>Pseudomonadati</taxon>
        <taxon>Pseudomonadota</taxon>
        <taxon>Gammaproteobacteria</taxon>
        <taxon>Pseudomonadales</taxon>
        <taxon>Pseudomonadaceae</taxon>
        <taxon>Pseudomonas</taxon>
    </lineage>
</organism>
<feature type="transmembrane region" description="Helical" evidence="1">
    <location>
        <begin position="53"/>
        <end position="73"/>
    </location>
</feature>
<feature type="transmembrane region" description="Helical" evidence="1">
    <location>
        <begin position="15"/>
        <end position="41"/>
    </location>
</feature>
<keyword evidence="1" id="KW-1133">Transmembrane helix</keyword>
<dbReference type="Pfam" id="PF11086">
    <property type="entry name" value="DUF2878"/>
    <property type="match status" value="1"/>
</dbReference>
<gene>
    <name evidence="2" type="ORF">HU760_011635</name>
</gene>
<proteinExistence type="predicted"/>
<accession>A0ABS6QAP9</accession>
<keyword evidence="1" id="KW-0812">Transmembrane</keyword>
<evidence type="ECO:0000313" key="3">
    <source>
        <dbReference type="Proteomes" id="UP000609530"/>
    </source>
</evidence>
<sequence>MTGRGLLANVMWLQAGWWLCVYGAHQPWLLWLIPLGLAWHFSCCRDRQGEWHAVLRCALVGWVLDSLLGMLGVFRFDRWPLPLWLALLWTVLCCGLRHSLAWLGRHTWLAALSGAVGGPLAYVAGARLAQVELPLGTLATATLLAAVWALALPLLLRLATWR</sequence>
<evidence type="ECO:0000256" key="1">
    <source>
        <dbReference type="SAM" id="Phobius"/>
    </source>
</evidence>
<dbReference type="Proteomes" id="UP000609530">
    <property type="component" value="Unassembled WGS sequence"/>
</dbReference>
<reference evidence="2 3" key="1">
    <citation type="journal article" date="2020" name="Microorganisms">
        <title>Reliable Identification of Environmental Pseudomonas Isolates Using the rpoD Gene.</title>
        <authorList>
            <consortium name="The Broad Institute Genome Sequencing Platform"/>
            <person name="Girard L."/>
            <person name="Lood C."/>
            <person name="Rokni-Zadeh H."/>
            <person name="van Noort V."/>
            <person name="Lavigne R."/>
            <person name="De Mot R."/>
        </authorList>
    </citation>
    <scope>NUCLEOTIDE SEQUENCE [LARGE SCALE GENOMIC DNA]</scope>
    <source>
        <strain evidence="2 3">RD9SR1</strain>
    </source>
</reference>
<comment type="caution">
    <text evidence="2">The sequence shown here is derived from an EMBL/GenBank/DDBJ whole genome shotgun (WGS) entry which is preliminary data.</text>
</comment>
<name>A0ABS6QAP9_9PSED</name>
<dbReference type="EMBL" id="JABWRZ020000001">
    <property type="protein sequence ID" value="MBV4491245.1"/>
    <property type="molecule type" value="Genomic_DNA"/>
</dbReference>
<keyword evidence="3" id="KW-1185">Reference proteome</keyword>
<dbReference type="RefSeq" id="WP_186674409.1">
    <property type="nucleotide sequence ID" value="NZ_JABWRZ020000001.1"/>
</dbReference>
<feature type="transmembrane region" description="Helical" evidence="1">
    <location>
        <begin position="79"/>
        <end position="96"/>
    </location>
</feature>